<keyword evidence="5" id="KW-0520">NAD</keyword>
<evidence type="ECO:0000259" key="9">
    <source>
        <dbReference type="Pfam" id="PF00171"/>
    </source>
</evidence>
<dbReference type="PANTHER" id="PTHR42862">
    <property type="entry name" value="DELTA-1-PYRROLINE-5-CARBOXYLATE DEHYDROGENASE 1, ISOFORM A-RELATED"/>
    <property type="match status" value="1"/>
</dbReference>
<dbReference type="RefSeq" id="WP_213237352.1">
    <property type="nucleotide sequence ID" value="NZ_JAHBCL010000021.1"/>
</dbReference>
<dbReference type="InterPro" id="IPR005931">
    <property type="entry name" value="P5CDH/ALDH4A1"/>
</dbReference>
<evidence type="ECO:0000256" key="2">
    <source>
        <dbReference type="ARBA" id="ARBA00009986"/>
    </source>
</evidence>
<comment type="similarity">
    <text evidence="2">Belongs to the aldehyde dehydrogenase family.</text>
</comment>
<dbReference type="Gene3D" id="3.40.309.10">
    <property type="entry name" value="Aldehyde Dehydrogenase, Chain A, domain 2"/>
    <property type="match status" value="1"/>
</dbReference>
<dbReference type="InterPro" id="IPR050485">
    <property type="entry name" value="Proline_metab_enzyme"/>
</dbReference>
<dbReference type="Proteomes" id="UP000746471">
    <property type="component" value="Unassembled WGS sequence"/>
</dbReference>
<feature type="domain" description="Aldehyde dehydrogenase" evidence="9">
    <location>
        <begin position="58"/>
        <end position="514"/>
    </location>
</feature>
<dbReference type="EC" id="1.2.1.88" evidence="3"/>
<dbReference type="InterPro" id="IPR016162">
    <property type="entry name" value="Ald_DH_N"/>
</dbReference>
<evidence type="ECO:0000256" key="1">
    <source>
        <dbReference type="ARBA" id="ARBA00004786"/>
    </source>
</evidence>
<reference evidence="10 11" key="1">
    <citation type="submission" date="2021-05" db="EMBL/GenBank/DDBJ databases">
        <title>Fusibacter ferrireducens sp. nov., an anaerobic, sulfur- and Fe-reducing bacterium isolated from the mangrove sediment.</title>
        <authorList>
            <person name="Qiu D."/>
        </authorList>
    </citation>
    <scope>NUCLEOTIDE SEQUENCE [LARGE SCALE GENOMIC DNA]</scope>
    <source>
        <strain evidence="10 11">DSM 12116</strain>
    </source>
</reference>
<dbReference type="Pfam" id="PF00171">
    <property type="entry name" value="Aldedh"/>
    <property type="match status" value="1"/>
</dbReference>
<accession>A0ABS5PQQ0</accession>
<gene>
    <name evidence="10" type="primary">pruA</name>
    <name evidence="10" type="ORF">KHM83_12465</name>
</gene>
<dbReference type="PROSITE" id="PS00070">
    <property type="entry name" value="ALDEHYDE_DEHYDR_CYS"/>
    <property type="match status" value="1"/>
</dbReference>
<evidence type="ECO:0000256" key="6">
    <source>
        <dbReference type="ARBA" id="ARBA00023062"/>
    </source>
</evidence>
<proteinExistence type="inferred from homology"/>
<evidence type="ECO:0000256" key="8">
    <source>
        <dbReference type="ARBA" id="ARBA00048142"/>
    </source>
</evidence>
<dbReference type="SUPFAM" id="SSF53720">
    <property type="entry name" value="ALDH-like"/>
    <property type="match status" value="1"/>
</dbReference>
<comment type="catalytic activity">
    <reaction evidence="8">
        <text>L-glutamate 5-semialdehyde + NAD(+) + H2O = L-glutamate + NADH + 2 H(+)</text>
        <dbReference type="Rhea" id="RHEA:30235"/>
        <dbReference type="ChEBI" id="CHEBI:15377"/>
        <dbReference type="ChEBI" id="CHEBI:15378"/>
        <dbReference type="ChEBI" id="CHEBI:29985"/>
        <dbReference type="ChEBI" id="CHEBI:57540"/>
        <dbReference type="ChEBI" id="CHEBI:57945"/>
        <dbReference type="ChEBI" id="CHEBI:58066"/>
        <dbReference type="EC" id="1.2.1.88"/>
    </reaction>
</comment>
<keyword evidence="4 10" id="KW-0560">Oxidoreductase</keyword>
<dbReference type="InterPro" id="IPR015590">
    <property type="entry name" value="Aldehyde_DH_dom"/>
</dbReference>
<sequence length="541" mass="59362">MNGLFNVNTPVNEPVKDYAPGSAERIALEAKLKALSAEKIEIPLIINGEAVKTGNLKDCTMPHDHQHVIGFYHAAGTDETKAAIDACLTAQKEWAAMPWQHRVAIFLKAAELVSTKYRALLNAATMLTQSKNAFQAEIDSTCELTDFLRFNAKYVAEIYSEQPNSTKDTWNRLEYRPLDGFVYAITPFNFTAIAGNLPTAPAMLGNCVIWKPSSTTVYSNYIFMQILIEAGLPKGVINFVPGNSAEITDVCTSHSSLAGIHFTGSTAVFQSLWRSVSENIHQYKSYPRLVGETGGKDYIFADASANIDALAVAMVRGSFEFQGQKCSAASRAYLPKSIAAAVLDRAKTMISELKMGDVANFENFVNAVIDAKAYKKIVSYIEDAQQSEDAEIIAGGTYDDSVGYFIAPTLILAKKPDYVSMREEIFGPVLTVYVYEDEARAETLESLNDVSDYALTGAIFAEDRKVIVELEQLLSQTAGNFYINDKPTGAVVGQQPFGGGRASGTNDKAGSKLNLYRWISARTIKETYCPPTDYRYPFMGK</sequence>
<dbReference type="InterPro" id="IPR016161">
    <property type="entry name" value="Ald_DH/histidinol_DH"/>
</dbReference>
<protein>
    <recommendedName>
        <fullName evidence="7">L-glutamate gamma-semialdehyde dehydrogenase</fullName>
        <ecNumber evidence="3">1.2.1.88</ecNumber>
    </recommendedName>
    <alternativeName>
        <fullName evidence="7">L-glutamate gamma-semialdehyde dehydrogenase</fullName>
    </alternativeName>
</protein>
<name>A0ABS5PQQ0_9FIRM</name>
<comment type="pathway">
    <text evidence="1">Amino-acid degradation; L-proline degradation into L-glutamate; L-glutamate from L-proline: step 2/2.</text>
</comment>
<dbReference type="CDD" id="cd07123">
    <property type="entry name" value="ALDH_F4-17_P5CDH"/>
    <property type="match status" value="1"/>
</dbReference>
<evidence type="ECO:0000256" key="5">
    <source>
        <dbReference type="ARBA" id="ARBA00023027"/>
    </source>
</evidence>
<dbReference type="InterPro" id="IPR016163">
    <property type="entry name" value="Ald_DH_C"/>
</dbReference>
<dbReference type="NCBIfam" id="TIGR01236">
    <property type="entry name" value="D1pyr5carbox1"/>
    <property type="match status" value="1"/>
</dbReference>
<evidence type="ECO:0000256" key="4">
    <source>
        <dbReference type="ARBA" id="ARBA00023002"/>
    </source>
</evidence>
<dbReference type="EMBL" id="JAHBCL010000021">
    <property type="protein sequence ID" value="MBS7527490.1"/>
    <property type="molecule type" value="Genomic_DNA"/>
</dbReference>
<organism evidence="10 11">
    <name type="scientific">Fusibacter paucivorans</name>
    <dbReference type="NCBI Taxonomy" id="76009"/>
    <lineage>
        <taxon>Bacteria</taxon>
        <taxon>Bacillati</taxon>
        <taxon>Bacillota</taxon>
        <taxon>Clostridia</taxon>
        <taxon>Eubacteriales</taxon>
        <taxon>Eubacteriales Family XII. Incertae Sedis</taxon>
        <taxon>Fusibacter</taxon>
    </lineage>
</organism>
<keyword evidence="11" id="KW-1185">Reference proteome</keyword>
<evidence type="ECO:0000313" key="10">
    <source>
        <dbReference type="EMBL" id="MBS7527490.1"/>
    </source>
</evidence>
<dbReference type="InterPro" id="IPR016160">
    <property type="entry name" value="Ald_DH_CS_CYS"/>
</dbReference>
<evidence type="ECO:0000313" key="11">
    <source>
        <dbReference type="Proteomes" id="UP000746471"/>
    </source>
</evidence>
<evidence type="ECO:0000256" key="7">
    <source>
        <dbReference type="ARBA" id="ARBA00032259"/>
    </source>
</evidence>
<dbReference type="GO" id="GO:0003842">
    <property type="term" value="F:L-glutamate gamma-semialdehyde dehydrogenase activity"/>
    <property type="evidence" value="ECO:0007669"/>
    <property type="project" value="UniProtKB-EC"/>
</dbReference>
<dbReference type="Gene3D" id="3.40.605.10">
    <property type="entry name" value="Aldehyde Dehydrogenase, Chain A, domain 1"/>
    <property type="match status" value="1"/>
</dbReference>
<dbReference type="PANTHER" id="PTHR42862:SF1">
    <property type="entry name" value="DELTA-1-PYRROLINE-5-CARBOXYLATE DEHYDROGENASE 2, ISOFORM A-RELATED"/>
    <property type="match status" value="1"/>
</dbReference>
<evidence type="ECO:0000256" key="3">
    <source>
        <dbReference type="ARBA" id="ARBA00012884"/>
    </source>
</evidence>
<comment type="caution">
    <text evidence="10">The sequence shown here is derived from an EMBL/GenBank/DDBJ whole genome shotgun (WGS) entry which is preliminary data.</text>
</comment>
<keyword evidence="6" id="KW-0642">Proline metabolism</keyword>